<sequence>MVEPYGTPRKVSKAYIFGFSDRPFKEPKPTPPPPRPKKPSALTQMVSTPGGILEWAASDGRKGTLTGTGKPRLTEASLAKVPSVKPSKRSTKALSNNAEGPEVPSDSKKSGSKKSGSKKGETRDTPVTGWGNDAKSGSKKSDSKKGTSDKGNGWNMGGDGDTGGGFNDNAVWDWSTGATGGDDKKQEKKDGNATGWENTTGDAGATTNWNSGNWNDGPAVADKEKKAEESDGWTAEQDKKLLNLKTEDPKTTWAKIAEEVGKSLEECKGRFKTIKPAGWMPNVAKKGGGGDGGSGSKGKNKDKGGKQNQNHGGNNNKEEKNKEEEKKQDADDEKKDHTDKANADKPGDATADGWNAINTANDGANDNTNSGWTNDAANDNTGTAWGTTWDTGAAANNFGTWDNNPTNNNATADLWKTPAPVSKPSSNKAPSHRPSQHNNTSAPRPVELELKPDDKFSADDLRLVARILQQDCSMVWDRVSWRFRDKTGRTLHPDVFEKKITGGVESKRSDRGRRKK</sequence>
<evidence type="ECO:0000313" key="4">
    <source>
        <dbReference type="Proteomes" id="UP000800040"/>
    </source>
</evidence>
<feature type="compositionally biased region" description="Polar residues" evidence="1">
    <location>
        <begin position="195"/>
        <end position="214"/>
    </location>
</feature>
<feature type="compositionally biased region" description="Gly residues" evidence="1">
    <location>
        <begin position="154"/>
        <end position="166"/>
    </location>
</feature>
<dbReference type="PROSITE" id="PS50090">
    <property type="entry name" value="MYB_LIKE"/>
    <property type="match status" value="1"/>
</dbReference>
<feature type="compositionally biased region" description="Basic and acidic residues" evidence="1">
    <location>
        <begin position="139"/>
        <end position="148"/>
    </location>
</feature>
<feature type="domain" description="Myb-like" evidence="2">
    <location>
        <begin position="225"/>
        <end position="275"/>
    </location>
</feature>
<gene>
    <name evidence="3" type="ORF">BDW02DRAFT_595018</name>
</gene>
<evidence type="ECO:0000313" key="3">
    <source>
        <dbReference type="EMBL" id="KAF1838146.1"/>
    </source>
</evidence>
<dbReference type="OrthoDB" id="5427780at2759"/>
<dbReference type="Gene3D" id="1.10.10.60">
    <property type="entry name" value="Homeodomain-like"/>
    <property type="match status" value="1"/>
</dbReference>
<feature type="compositionally biased region" description="Gly residues" evidence="1">
    <location>
        <begin position="286"/>
        <end position="296"/>
    </location>
</feature>
<dbReference type="CDD" id="cd00167">
    <property type="entry name" value="SANT"/>
    <property type="match status" value="1"/>
</dbReference>
<reference evidence="3" key="1">
    <citation type="submission" date="2020-01" db="EMBL/GenBank/DDBJ databases">
        <authorList>
            <consortium name="DOE Joint Genome Institute"/>
            <person name="Haridas S."/>
            <person name="Albert R."/>
            <person name="Binder M."/>
            <person name="Bloem J."/>
            <person name="Labutti K."/>
            <person name="Salamov A."/>
            <person name="Andreopoulos B."/>
            <person name="Baker S.E."/>
            <person name="Barry K."/>
            <person name="Bills G."/>
            <person name="Bluhm B.H."/>
            <person name="Cannon C."/>
            <person name="Castanera R."/>
            <person name="Culley D.E."/>
            <person name="Daum C."/>
            <person name="Ezra D."/>
            <person name="Gonzalez J.B."/>
            <person name="Henrissat B."/>
            <person name="Kuo A."/>
            <person name="Liang C."/>
            <person name="Lipzen A."/>
            <person name="Lutzoni F."/>
            <person name="Magnuson J."/>
            <person name="Mondo S."/>
            <person name="Nolan M."/>
            <person name="Ohm R."/>
            <person name="Pangilinan J."/>
            <person name="Park H.-J."/>
            <person name="Ramirez L."/>
            <person name="Alfaro M."/>
            <person name="Sun H."/>
            <person name="Tritt A."/>
            <person name="Yoshinaga Y."/>
            <person name="Zwiers L.-H."/>
            <person name="Turgeon B.G."/>
            <person name="Goodwin S.B."/>
            <person name="Spatafora J.W."/>
            <person name="Crous P.W."/>
            <person name="Grigoriev I.V."/>
        </authorList>
    </citation>
    <scope>NUCLEOTIDE SEQUENCE</scope>
    <source>
        <strain evidence="3">P77</strain>
    </source>
</reference>
<name>A0A6A5KTB8_9PLEO</name>
<accession>A0A6A5KTB8</accession>
<evidence type="ECO:0000256" key="1">
    <source>
        <dbReference type="SAM" id="MobiDB-lite"/>
    </source>
</evidence>
<protein>
    <recommendedName>
        <fullName evidence="2">Myb-like domain-containing protein</fullName>
    </recommendedName>
</protein>
<feature type="compositionally biased region" description="Low complexity" evidence="1">
    <location>
        <begin position="376"/>
        <end position="411"/>
    </location>
</feature>
<proteinExistence type="predicted"/>
<dbReference type="AlphaFoldDB" id="A0A6A5KTB8"/>
<dbReference type="SMART" id="SM00717">
    <property type="entry name" value="SANT"/>
    <property type="match status" value="1"/>
</dbReference>
<dbReference type="EMBL" id="ML975255">
    <property type="protein sequence ID" value="KAF1838146.1"/>
    <property type="molecule type" value="Genomic_DNA"/>
</dbReference>
<dbReference type="InterPro" id="IPR001005">
    <property type="entry name" value="SANT/Myb"/>
</dbReference>
<evidence type="ECO:0000259" key="2">
    <source>
        <dbReference type="PROSITE" id="PS50090"/>
    </source>
</evidence>
<dbReference type="Proteomes" id="UP000800040">
    <property type="component" value="Unassembled WGS sequence"/>
</dbReference>
<keyword evidence="4" id="KW-1185">Reference proteome</keyword>
<feature type="compositionally biased region" description="Low complexity" evidence="1">
    <location>
        <begin position="355"/>
        <end position="369"/>
    </location>
</feature>
<feature type="compositionally biased region" description="Low complexity" evidence="1">
    <location>
        <begin position="306"/>
        <end position="315"/>
    </location>
</feature>
<organism evidence="3 4">
    <name type="scientific">Decorospora gaudefroyi</name>
    <dbReference type="NCBI Taxonomy" id="184978"/>
    <lineage>
        <taxon>Eukaryota</taxon>
        <taxon>Fungi</taxon>
        <taxon>Dikarya</taxon>
        <taxon>Ascomycota</taxon>
        <taxon>Pezizomycotina</taxon>
        <taxon>Dothideomycetes</taxon>
        <taxon>Pleosporomycetidae</taxon>
        <taxon>Pleosporales</taxon>
        <taxon>Pleosporineae</taxon>
        <taxon>Pleosporaceae</taxon>
        <taxon>Decorospora</taxon>
    </lineage>
</organism>
<feature type="compositionally biased region" description="Basic and acidic residues" evidence="1">
    <location>
        <begin position="316"/>
        <end position="347"/>
    </location>
</feature>
<dbReference type="InterPro" id="IPR009057">
    <property type="entry name" value="Homeodomain-like_sf"/>
</dbReference>
<feature type="region of interest" description="Disordered" evidence="1">
    <location>
        <begin position="271"/>
        <end position="452"/>
    </location>
</feature>
<feature type="region of interest" description="Disordered" evidence="1">
    <location>
        <begin position="16"/>
        <end position="237"/>
    </location>
</feature>
<dbReference type="Pfam" id="PF13921">
    <property type="entry name" value="Myb_DNA-bind_6"/>
    <property type="match status" value="1"/>
</dbReference>
<feature type="compositionally biased region" description="Basic and acidic residues" evidence="1">
    <location>
        <begin position="181"/>
        <end position="191"/>
    </location>
</feature>
<dbReference type="SUPFAM" id="SSF46689">
    <property type="entry name" value="Homeodomain-like"/>
    <property type="match status" value="1"/>
</dbReference>